<dbReference type="InterPro" id="IPR000601">
    <property type="entry name" value="PKD_dom"/>
</dbReference>
<feature type="signal peptide" evidence="2">
    <location>
        <begin position="1"/>
        <end position="30"/>
    </location>
</feature>
<dbReference type="Pfam" id="PF18911">
    <property type="entry name" value="PKD_4"/>
    <property type="match status" value="1"/>
</dbReference>
<evidence type="ECO:0000313" key="5">
    <source>
        <dbReference type="EMBL" id="GCD18530.1"/>
    </source>
</evidence>
<feature type="domain" description="PKD" evidence="3">
    <location>
        <begin position="424"/>
        <end position="506"/>
    </location>
</feature>
<evidence type="ECO:0000259" key="4">
    <source>
        <dbReference type="PROSITE" id="PS51820"/>
    </source>
</evidence>
<dbReference type="InterPro" id="IPR011042">
    <property type="entry name" value="6-blade_b-propeller_TolB-like"/>
</dbReference>
<dbReference type="SUPFAM" id="SSF50952">
    <property type="entry name" value="Soluble quinoprotein glucose dehydrogenase"/>
    <property type="match status" value="1"/>
</dbReference>
<reference evidence="5 6" key="1">
    <citation type="submission" date="2018-11" db="EMBL/GenBank/DDBJ databases">
        <title>Draft genome sequence of Cellulomonas takizawaensis strain TKZ-21.</title>
        <authorList>
            <person name="Yamamura H."/>
            <person name="Hayashi T."/>
            <person name="Hamada M."/>
            <person name="Serisawa Y."/>
            <person name="Matsuyama K."/>
            <person name="Nakagawa Y."/>
            <person name="Otoguro M."/>
            <person name="Yanagida F."/>
            <person name="Hayakawa M."/>
        </authorList>
    </citation>
    <scope>NUCLEOTIDE SEQUENCE [LARGE SCALE GENOMIC DNA]</scope>
    <source>
        <strain evidence="5 6">TKZ-21</strain>
    </source>
</reference>
<dbReference type="Pfam" id="PF17957">
    <property type="entry name" value="Big_7"/>
    <property type="match status" value="1"/>
</dbReference>
<evidence type="ECO:0000313" key="6">
    <source>
        <dbReference type="Proteomes" id="UP000288246"/>
    </source>
</evidence>
<dbReference type="PROSITE" id="PS50093">
    <property type="entry name" value="PKD"/>
    <property type="match status" value="1"/>
</dbReference>
<name>A0A401UV98_9CELL</name>
<feature type="compositionally biased region" description="Low complexity" evidence="1">
    <location>
        <begin position="426"/>
        <end position="438"/>
    </location>
</feature>
<keyword evidence="6" id="KW-1185">Reference proteome</keyword>
<dbReference type="Gene3D" id="2.120.10.30">
    <property type="entry name" value="TolB, C-terminal domain"/>
    <property type="match status" value="1"/>
</dbReference>
<evidence type="ECO:0000259" key="3">
    <source>
        <dbReference type="PROSITE" id="PS50093"/>
    </source>
</evidence>
<dbReference type="InterPro" id="IPR037524">
    <property type="entry name" value="PA14/GLEYA"/>
</dbReference>
<accession>A0A401UV98</accession>
<dbReference type="Gene3D" id="3.90.182.10">
    <property type="entry name" value="Toxin - Anthrax Protective Antigen,domain 1"/>
    <property type="match status" value="1"/>
</dbReference>
<dbReference type="PANTHER" id="PTHR19328">
    <property type="entry name" value="HEDGEHOG-INTERACTING PROTEIN"/>
    <property type="match status" value="1"/>
</dbReference>
<dbReference type="RefSeq" id="WP_124341083.1">
    <property type="nucleotide sequence ID" value="NZ_BHYL01000008.1"/>
</dbReference>
<evidence type="ECO:0000256" key="2">
    <source>
        <dbReference type="SAM" id="SignalP"/>
    </source>
</evidence>
<dbReference type="InterPro" id="IPR012938">
    <property type="entry name" value="Glc/Sorbosone_DH"/>
</dbReference>
<dbReference type="EMBL" id="BHYL01000008">
    <property type="protein sequence ID" value="GCD18530.1"/>
    <property type="molecule type" value="Genomic_DNA"/>
</dbReference>
<dbReference type="Gene3D" id="2.60.40.10">
    <property type="entry name" value="Immunoglobulins"/>
    <property type="match status" value="2"/>
</dbReference>
<dbReference type="PANTHER" id="PTHR19328:SF75">
    <property type="entry name" value="ALDOSE SUGAR DEHYDROGENASE YLII"/>
    <property type="match status" value="1"/>
</dbReference>
<organism evidence="5 6">
    <name type="scientific">Cellulomonas algicola</name>
    <dbReference type="NCBI Taxonomy" id="2071633"/>
    <lineage>
        <taxon>Bacteria</taxon>
        <taxon>Bacillati</taxon>
        <taxon>Actinomycetota</taxon>
        <taxon>Actinomycetes</taxon>
        <taxon>Micrococcales</taxon>
        <taxon>Cellulomonadaceae</taxon>
        <taxon>Cellulomonas</taxon>
    </lineage>
</organism>
<dbReference type="Pfam" id="PF07995">
    <property type="entry name" value="GSDH"/>
    <property type="match status" value="1"/>
</dbReference>
<dbReference type="OrthoDB" id="6402258at2"/>
<dbReference type="PROSITE" id="PS51820">
    <property type="entry name" value="PA14"/>
    <property type="match status" value="1"/>
</dbReference>
<gene>
    <name evidence="5" type="ORF">CTKZ_00920</name>
</gene>
<dbReference type="CDD" id="cd00146">
    <property type="entry name" value="PKD"/>
    <property type="match status" value="1"/>
</dbReference>
<evidence type="ECO:0000256" key="1">
    <source>
        <dbReference type="SAM" id="MobiDB-lite"/>
    </source>
</evidence>
<dbReference type="InterPro" id="IPR013783">
    <property type="entry name" value="Ig-like_fold"/>
</dbReference>
<proteinExistence type="predicted"/>
<feature type="chain" id="PRO_5019273685" description="PA14 domain-containing protein" evidence="2">
    <location>
        <begin position="31"/>
        <end position="836"/>
    </location>
</feature>
<dbReference type="SMART" id="SM00758">
    <property type="entry name" value="PA14"/>
    <property type="match status" value="1"/>
</dbReference>
<dbReference type="InterPro" id="IPR035986">
    <property type="entry name" value="PKD_dom_sf"/>
</dbReference>
<feature type="domain" description="PA14" evidence="4">
    <location>
        <begin position="696"/>
        <end position="833"/>
    </location>
</feature>
<dbReference type="AlphaFoldDB" id="A0A401UV98"/>
<dbReference type="InterPro" id="IPR022409">
    <property type="entry name" value="PKD/Chitinase_dom"/>
</dbReference>
<dbReference type="GO" id="GO:0005975">
    <property type="term" value="P:carbohydrate metabolic process"/>
    <property type="evidence" value="ECO:0007669"/>
    <property type="project" value="UniProtKB-ARBA"/>
</dbReference>
<dbReference type="SUPFAM" id="SSF49299">
    <property type="entry name" value="PKD domain"/>
    <property type="match status" value="1"/>
</dbReference>
<dbReference type="InterPro" id="IPR011658">
    <property type="entry name" value="PA14_dom"/>
</dbReference>
<keyword evidence="2" id="KW-0732">Signal</keyword>
<dbReference type="InterPro" id="IPR011041">
    <property type="entry name" value="Quinoprot_gluc/sorb_DH_b-prop"/>
</dbReference>
<comment type="caution">
    <text evidence="5">The sequence shown here is derived from an EMBL/GenBank/DDBJ whole genome shotgun (WGS) entry which is preliminary data.</text>
</comment>
<dbReference type="Pfam" id="PF07691">
    <property type="entry name" value="PA14"/>
    <property type="match status" value="1"/>
</dbReference>
<dbReference type="SUPFAM" id="SSF56988">
    <property type="entry name" value="Anthrax protective antigen"/>
    <property type="match status" value="1"/>
</dbReference>
<feature type="region of interest" description="Disordered" evidence="1">
    <location>
        <begin position="426"/>
        <end position="450"/>
    </location>
</feature>
<sequence>MNGMRSLVAVVTGALVAAGLVVAGPPPATAAVPAGFTESLVASVPNPSAIAFTADGRMLVTQQSGSLRVRTAAGTLLATPALNLSSRLCTNSERGLLGVATDPDPTTRAIYLFYTARTGTTCPTSQGGTPAGAPVNRVSRFVLGDDNVVDPASETVLLDGIASPAGNHNAGDVHVGKDGYLYVSTGDGGCDYKGDSGCGGNNDASRDRNVLNGKILRVDRTTGAPAPGNPFLGTGSASCRLAPAAAGTICRETFAWGLRNPFRFAFDPDASGTVFHVNDVGQNVWEEIDLGASGADYGWPVREGHCAQTGSATSCGGALPAGMTNPIHDYGRSTGCGSITGGAFVPDGVWPAAYEDGYLFSDYNCGKLMMLEGGVRTDVSTGLGAAVHLEFGPWSGSQALYYTTYANGGEIRRLAYTGTANRTPTAALTASPTSGAAPLTTTLDGRGSSDPDGGTLTYLWQFGDGTPDATTTSPTVQHTYAAGTWTATLRVRDPQGATSAAVTTRISSGNTAPTAQITSPAAGATFVVGQSYTLSGSATDAQDGTVPGSRLSWTVVRVHDQHTHPFLGPVTGTSVSFEAPGPEDLAAAANSHLRIALTATDSQGATTTVTRDFLPRTVDVTLATSPAGRTLTVNGQTVTGPTTLTSWAGFDLRLAVPSQQDAQGRTYELDRWSDGSTAASRTWRTPSAATTLTATLGLRGLRAVYYDDVDLTGTTVTRTDPSIAFDWGLAAPVSGIGADTFSVRWSGSVVPRYSQTYTFATTSDDGVRLWVDGRLVIDRWTNHSRRVDTGTVTLTAGQSVPIVLEYFDNLRNAVAELRWSSTSQTSEIVPTTRLRP</sequence>
<dbReference type="Proteomes" id="UP000288246">
    <property type="component" value="Unassembled WGS sequence"/>
</dbReference>
<protein>
    <recommendedName>
        <fullName evidence="7">PA14 domain-containing protein</fullName>
    </recommendedName>
</protein>
<evidence type="ECO:0008006" key="7">
    <source>
        <dbReference type="Google" id="ProtNLM"/>
    </source>
</evidence>
<dbReference type="SMART" id="SM00089">
    <property type="entry name" value="PKD"/>
    <property type="match status" value="1"/>
</dbReference>